<dbReference type="Proteomes" id="UP000070299">
    <property type="component" value="Unassembled WGS sequence"/>
</dbReference>
<evidence type="ECO:0000313" key="2">
    <source>
        <dbReference type="Proteomes" id="UP000070299"/>
    </source>
</evidence>
<keyword evidence="2" id="KW-1185">Reference proteome</keyword>
<organism evidence="1 2">
    <name type="scientific">Paraglaciecola hydrolytica</name>
    <dbReference type="NCBI Taxonomy" id="1799789"/>
    <lineage>
        <taxon>Bacteria</taxon>
        <taxon>Pseudomonadati</taxon>
        <taxon>Pseudomonadota</taxon>
        <taxon>Gammaproteobacteria</taxon>
        <taxon>Alteromonadales</taxon>
        <taxon>Alteromonadaceae</taxon>
        <taxon>Paraglaciecola</taxon>
    </lineage>
</organism>
<accession>A0A136A028</accession>
<dbReference type="EMBL" id="LSNE01000006">
    <property type="protein sequence ID" value="KXI28572.1"/>
    <property type="molecule type" value="Genomic_DNA"/>
</dbReference>
<dbReference type="RefSeq" id="WP_068377631.1">
    <property type="nucleotide sequence ID" value="NZ_LSNE01000006.1"/>
</dbReference>
<sequence length="106" mass="11981">MLKIIAFVSGLIVQTNMFASQAQTPEFMLDCAANTRCKNTTKNDCLFLNKSKVILLSELFIAQDFKAMQQTTASTLLQQHRPLKQNKLVKVSLLKSKTFALEFPVR</sequence>
<gene>
    <name evidence="1" type="ORF">AX660_15910</name>
</gene>
<comment type="caution">
    <text evidence="1">The sequence shown here is derived from an EMBL/GenBank/DDBJ whole genome shotgun (WGS) entry which is preliminary data.</text>
</comment>
<evidence type="ECO:0000313" key="1">
    <source>
        <dbReference type="EMBL" id="KXI28572.1"/>
    </source>
</evidence>
<protein>
    <submittedName>
        <fullName evidence="1">Uncharacterized protein</fullName>
    </submittedName>
</protein>
<reference evidence="2" key="1">
    <citation type="submission" date="2016-02" db="EMBL/GenBank/DDBJ databases">
        <authorList>
            <person name="Schultz-Johansen M."/>
            <person name="Glaring M.A."/>
            <person name="Bech P.K."/>
            <person name="Stougaard P."/>
        </authorList>
    </citation>
    <scope>NUCLEOTIDE SEQUENCE [LARGE SCALE GENOMIC DNA]</scope>
    <source>
        <strain evidence="2">S66</strain>
    </source>
</reference>
<proteinExistence type="predicted"/>
<dbReference type="AlphaFoldDB" id="A0A136A028"/>
<name>A0A136A028_9ALTE</name>